<gene>
    <name evidence="3" type="ORF">M5X04_13275</name>
</gene>
<organism evidence="3 4">
    <name type="scientific">Paenibacillus alvei</name>
    <name type="common">Bacillus alvei</name>
    <dbReference type="NCBI Taxonomy" id="44250"/>
    <lineage>
        <taxon>Bacteria</taxon>
        <taxon>Bacillati</taxon>
        <taxon>Bacillota</taxon>
        <taxon>Bacilli</taxon>
        <taxon>Bacillales</taxon>
        <taxon>Paenibacillaceae</taxon>
        <taxon>Paenibacillus</taxon>
    </lineage>
</organism>
<evidence type="ECO:0000259" key="2">
    <source>
        <dbReference type="Pfam" id="PF18705"/>
    </source>
</evidence>
<dbReference type="Gene3D" id="2.60.40.1630">
    <property type="entry name" value="bacillus anthracis domain"/>
    <property type="match status" value="1"/>
</dbReference>
<feature type="domain" description="DUF4179" evidence="1">
    <location>
        <begin position="3"/>
        <end position="81"/>
    </location>
</feature>
<dbReference type="InterPro" id="IPR025436">
    <property type="entry name" value="DUF4179"/>
</dbReference>
<dbReference type="Pfam" id="PF13786">
    <property type="entry name" value="DUF4179"/>
    <property type="match status" value="1"/>
</dbReference>
<comment type="caution">
    <text evidence="3">The sequence shown here is derived from an EMBL/GenBank/DDBJ whole genome shotgun (WGS) entry which is preliminary data.</text>
</comment>
<dbReference type="Proteomes" id="UP001527090">
    <property type="component" value="Unassembled WGS sequence"/>
</dbReference>
<dbReference type="InterPro" id="IPR040680">
    <property type="entry name" value="DUF5643"/>
</dbReference>
<evidence type="ECO:0000313" key="3">
    <source>
        <dbReference type="EMBL" id="MCY9530290.1"/>
    </source>
</evidence>
<evidence type="ECO:0000313" key="4">
    <source>
        <dbReference type="Proteomes" id="UP001527090"/>
    </source>
</evidence>
<name>A0ABT4E9J8_PAEAL</name>
<feature type="domain" description="DUF5643" evidence="2">
    <location>
        <begin position="183"/>
        <end position="299"/>
    </location>
</feature>
<evidence type="ECO:0000259" key="1">
    <source>
        <dbReference type="Pfam" id="PF13786"/>
    </source>
</evidence>
<proteinExistence type="predicted"/>
<protein>
    <submittedName>
        <fullName evidence="3">DUF4179 domain-containing protein</fullName>
    </submittedName>
</protein>
<reference evidence="3 4" key="1">
    <citation type="submission" date="2022-05" db="EMBL/GenBank/DDBJ databases">
        <title>Genome Sequencing of Bee-Associated Microbes.</title>
        <authorList>
            <person name="Dunlap C."/>
        </authorList>
    </citation>
    <scope>NUCLEOTIDE SEQUENCE [LARGE SCALE GENOMIC DNA]</scope>
    <source>
        <strain evidence="3 4">NRRL NRS-750</strain>
    </source>
</reference>
<keyword evidence="4" id="KW-1185">Reference proteome</keyword>
<dbReference type="RefSeq" id="WP_021255593.1">
    <property type="nucleotide sequence ID" value="NZ_JAMDLY010000011.1"/>
</dbReference>
<dbReference type="Pfam" id="PF18705">
    <property type="entry name" value="DUF5643"/>
    <property type="match status" value="1"/>
</dbReference>
<accession>A0ABT4E9J8</accession>
<dbReference type="EMBL" id="JAMDLY010000011">
    <property type="protein sequence ID" value="MCY9530290.1"/>
    <property type="molecule type" value="Genomic_DNA"/>
</dbReference>
<sequence>MVTAVAATMGVIVFGAGFLSPTIASSLKSIPVIGSIFKLMGDAGLRRADEEGLVSVVNEKFEQDGISIIIPKVTYDGIRIAFEVTRQAPPGTKGVLLDLRAVFEKRVPKGGFDRIRVTFPGSYGGLTFGTPTNEPSESVIVDISEVSGGMPDHFDMNVKIWLKGYDEPYELTVPVTKITKDNIVLMPDKSTKSYENFHYTIEKIEMTPITIKMKTRLTGSSSTGNLGDIGEDIFDDKGRQLEGLGGSGSIGDTSSIWTSTSTYESVSANSTFITVKPYISKQLENNKFKNEYIPELEFKIPIPASKK</sequence>